<organism evidence="5 6">
    <name type="scientific">Lederbergia ruris</name>
    <dbReference type="NCBI Taxonomy" id="217495"/>
    <lineage>
        <taxon>Bacteria</taxon>
        <taxon>Bacillati</taxon>
        <taxon>Bacillota</taxon>
        <taxon>Bacilli</taxon>
        <taxon>Bacillales</taxon>
        <taxon>Bacillaceae</taxon>
        <taxon>Lederbergia</taxon>
    </lineage>
</organism>
<dbReference type="Proteomes" id="UP000679950">
    <property type="component" value="Unassembled WGS sequence"/>
</dbReference>
<protein>
    <recommendedName>
        <fullName evidence="4">SCP2 domain-containing protein</fullName>
    </recommendedName>
</protein>
<comment type="similarity">
    <text evidence="1">Belongs to the short-chain dehydrogenases/reductases (SDR) family.</text>
</comment>
<sequence length="120" mass="13788">MAIEFVDQSIDEIWEQITRLMNEHPEPHQDSECVYQFDLSGEMSGTYQLILNKGKVSVEQGSPYSSECRLIMDFNEFKQLLFGQLNSTMAYMMGKIKVDGSLGLALKLETLLKKYKEFSC</sequence>
<dbReference type="PANTHER" id="PTHR42808:SF3">
    <property type="entry name" value="HYDROXYSTEROID DEHYDROGENASE-LIKE PROTEIN 2"/>
    <property type="match status" value="1"/>
</dbReference>
<name>A0ABQ4KI65_9BACI</name>
<dbReference type="Gene3D" id="3.30.1050.10">
    <property type="entry name" value="SCP2 sterol-binding domain"/>
    <property type="match status" value="1"/>
</dbReference>
<dbReference type="InterPro" id="IPR003033">
    <property type="entry name" value="SCP2_sterol-bd_dom"/>
</dbReference>
<evidence type="ECO:0000313" key="5">
    <source>
        <dbReference type="EMBL" id="GIN57002.1"/>
    </source>
</evidence>
<dbReference type="InterPro" id="IPR051935">
    <property type="entry name" value="HSDL2"/>
</dbReference>
<dbReference type="EMBL" id="BORB01000008">
    <property type="protein sequence ID" value="GIN57002.1"/>
    <property type="molecule type" value="Genomic_DNA"/>
</dbReference>
<keyword evidence="6" id="KW-1185">Reference proteome</keyword>
<dbReference type="Pfam" id="PF02036">
    <property type="entry name" value="SCP2"/>
    <property type="match status" value="1"/>
</dbReference>
<evidence type="ECO:0000259" key="4">
    <source>
        <dbReference type="Pfam" id="PF02036"/>
    </source>
</evidence>
<dbReference type="InterPro" id="IPR036527">
    <property type="entry name" value="SCP2_sterol-bd_dom_sf"/>
</dbReference>
<keyword evidence="3" id="KW-0560">Oxidoreductase</keyword>
<proteinExistence type="inferred from homology"/>
<evidence type="ECO:0000256" key="3">
    <source>
        <dbReference type="ARBA" id="ARBA00023002"/>
    </source>
</evidence>
<dbReference type="SUPFAM" id="SSF55718">
    <property type="entry name" value="SCP-like"/>
    <property type="match status" value="1"/>
</dbReference>
<evidence type="ECO:0000256" key="1">
    <source>
        <dbReference type="ARBA" id="ARBA00006484"/>
    </source>
</evidence>
<feature type="domain" description="SCP2" evidence="4">
    <location>
        <begin position="29"/>
        <end position="113"/>
    </location>
</feature>
<keyword evidence="2" id="KW-0521">NADP</keyword>
<comment type="caution">
    <text evidence="5">The sequence shown here is derived from an EMBL/GenBank/DDBJ whole genome shotgun (WGS) entry which is preliminary data.</text>
</comment>
<evidence type="ECO:0000256" key="2">
    <source>
        <dbReference type="ARBA" id="ARBA00022857"/>
    </source>
</evidence>
<evidence type="ECO:0000313" key="6">
    <source>
        <dbReference type="Proteomes" id="UP000679950"/>
    </source>
</evidence>
<reference evidence="5 6" key="1">
    <citation type="submission" date="2021-03" db="EMBL/GenBank/DDBJ databases">
        <title>Antimicrobial resistance genes in bacteria isolated from Japanese honey, and their potential for conferring macrolide and lincosamide resistance in the American foulbrood pathogen Paenibacillus larvae.</title>
        <authorList>
            <person name="Okamoto M."/>
            <person name="Kumagai M."/>
            <person name="Kanamori H."/>
            <person name="Takamatsu D."/>
        </authorList>
    </citation>
    <scope>NUCLEOTIDE SEQUENCE [LARGE SCALE GENOMIC DNA]</scope>
    <source>
        <strain evidence="5 6">J8TS2</strain>
    </source>
</reference>
<dbReference type="PANTHER" id="PTHR42808">
    <property type="entry name" value="HYDROXYSTEROID DEHYDROGENASE-LIKE PROTEIN 2"/>
    <property type="match status" value="1"/>
</dbReference>
<dbReference type="RefSeq" id="WP_191967371.1">
    <property type="nucleotide sequence ID" value="NZ_BORB01000008.1"/>
</dbReference>
<accession>A0ABQ4KI65</accession>
<gene>
    <name evidence="5" type="ORF">J8TS2_13210</name>
</gene>